<proteinExistence type="inferred from homology"/>
<organism evidence="6 7">
    <name type="scientific">Crassostrea virginica</name>
    <name type="common">Eastern oyster</name>
    <dbReference type="NCBI Taxonomy" id="6565"/>
    <lineage>
        <taxon>Eukaryota</taxon>
        <taxon>Metazoa</taxon>
        <taxon>Spiralia</taxon>
        <taxon>Lophotrochozoa</taxon>
        <taxon>Mollusca</taxon>
        <taxon>Bivalvia</taxon>
        <taxon>Autobranchia</taxon>
        <taxon>Pteriomorphia</taxon>
        <taxon>Ostreida</taxon>
        <taxon>Ostreoidea</taxon>
        <taxon>Ostreidae</taxon>
        <taxon>Crassostrea</taxon>
    </lineage>
</organism>
<dbReference type="InterPro" id="IPR032143">
    <property type="entry name" value="BORCS7"/>
</dbReference>
<keyword evidence="6" id="KW-1185">Reference proteome</keyword>
<evidence type="ECO:0000256" key="1">
    <source>
        <dbReference type="ARBA" id="ARBA00004656"/>
    </source>
</evidence>
<dbReference type="PANTHER" id="PTHR31397">
    <property type="entry name" value="BLOC-1-RELATED COMPLEX SUBUNIT 7 BORSC7"/>
    <property type="match status" value="1"/>
</dbReference>
<protein>
    <recommendedName>
        <fullName evidence="3">BLOC-1-related complex subunit 7</fullName>
    </recommendedName>
</protein>
<dbReference type="OrthoDB" id="5567844at2759"/>
<dbReference type="GeneID" id="111137574"/>
<keyword evidence="4" id="KW-0472">Membrane</keyword>
<evidence type="ECO:0000256" key="3">
    <source>
        <dbReference type="ARBA" id="ARBA00022295"/>
    </source>
</evidence>
<evidence type="ECO:0000313" key="7">
    <source>
        <dbReference type="RefSeq" id="XP_022344786.1"/>
    </source>
</evidence>
<evidence type="ECO:0000256" key="2">
    <source>
        <dbReference type="ARBA" id="ARBA00005433"/>
    </source>
</evidence>
<dbReference type="PANTHER" id="PTHR31397:SF1">
    <property type="entry name" value="BLOC-1-RELATED COMPLEX SUBUNIT 7"/>
    <property type="match status" value="1"/>
</dbReference>
<dbReference type="GO" id="GO:0099078">
    <property type="term" value="C:BORC complex"/>
    <property type="evidence" value="ECO:0007669"/>
    <property type="project" value="TreeGrafter"/>
</dbReference>
<dbReference type="KEGG" id="cvn:111137574"/>
<keyword evidence="5" id="KW-0458">Lysosome</keyword>
<dbReference type="Pfam" id="PF16088">
    <property type="entry name" value="BORCS7"/>
    <property type="match status" value="1"/>
</dbReference>
<reference evidence="7" key="1">
    <citation type="submission" date="2025-08" db="UniProtKB">
        <authorList>
            <consortium name="RefSeq"/>
        </authorList>
    </citation>
    <scope>IDENTIFICATION</scope>
    <source>
        <tissue evidence="7">Whole sample</tissue>
    </source>
</reference>
<gene>
    <name evidence="7" type="primary">LOC111137574</name>
</gene>
<sequence length="100" mass="11345">MNWNQETKTRLNEKVAQNVQDVGSLVRHVVKTSRSSELLAQAAKNFSCQENVIHNSSESLKKMVTIKTQLEYQESAIERSVHDNMSTLSDIQGQLNSINR</sequence>
<dbReference type="GO" id="GO:0005765">
    <property type="term" value="C:lysosomal membrane"/>
    <property type="evidence" value="ECO:0007669"/>
    <property type="project" value="UniProtKB-SubCell"/>
</dbReference>
<name>A0A8B8EXS6_CRAVI</name>
<comment type="subcellular location">
    <subcellularLocation>
        <location evidence="1">Lysosome membrane</location>
    </subcellularLocation>
</comment>
<evidence type="ECO:0000256" key="4">
    <source>
        <dbReference type="ARBA" id="ARBA00023136"/>
    </source>
</evidence>
<evidence type="ECO:0000256" key="5">
    <source>
        <dbReference type="ARBA" id="ARBA00023228"/>
    </source>
</evidence>
<dbReference type="Proteomes" id="UP000694844">
    <property type="component" value="Chromosome 5"/>
</dbReference>
<accession>A0A8B8EXS6</accession>
<comment type="similarity">
    <text evidence="2">Belongs to the BORCS7 family.</text>
</comment>
<dbReference type="RefSeq" id="XP_022344786.1">
    <property type="nucleotide sequence ID" value="XM_022489078.1"/>
</dbReference>
<evidence type="ECO:0000313" key="6">
    <source>
        <dbReference type="Proteomes" id="UP000694844"/>
    </source>
</evidence>
<dbReference type="AlphaFoldDB" id="A0A8B8EXS6"/>